<dbReference type="CDD" id="cd22405">
    <property type="entry name" value="KH-I_Vigilin_rpt1"/>
    <property type="match status" value="1"/>
</dbReference>
<comment type="subcellular location">
    <subcellularLocation>
        <location evidence="1">Cytoplasm</location>
    </subcellularLocation>
</comment>
<dbReference type="CDD" id="cd22418">
    <property type="entry name" value="KH-I_Vigilin_rpt15"/>
    <property type="match status" value="1"/>
</dbReference>
<dbReference type="CDD" id="cd22408">
    <property type="entry name" value="KH-I_Vigilin_rpt4"/>
    <property type="match status" value="1"/>
</dbReference>
<dbReference type="CDD" id="cd22412">
    <property type="entry name" value="KH-I_Vigilin_rpt9"/>
    <property type="match status" value="1"/>
</dbReference>
<feature type="domain" description="K Homology" evidence="8">
    <location>
        <begin position="1079"/>
        <end position="1148"/>
    </location>
</feature>
<dbReference type="PANTHER" id="PTHR10627">
    <property type="entry name" value="SCP160"/>
    <property type="match status" value="1"/>
</dbReference>
<evidence type="ECO:0000313" key="9">
    <source>
        <dbReference type="EnsemblMetazoa" id="AATE013652-PA.1"/>
    </source>
</evidence>
<dbReference type="EnsemblMetazoa" id="ENSAATROPT010569">
    <property type="protein sequence ID" value="ENSAATROPP009543"/>
    <property type="gene ID" value="ENSAATROPG008591"/>
</dbReference>
<evidence type="ECO:0000256" key="1">
    <source>
        <dbReference type="ARBA" id="ARBA00004496"/>
    </source>
</evidence>
<dbReference type="CDD" id="cd22411">
    <property type="entry name" value="KH-I_Vigilin_rpt8"/>
    <property type="match status" value="1"/>
</dbReference>
<reference evidence="9" key="2">
    <citation type="submission" date="2022-08" db="UniProtKB">
        <authorList>
            <consortium name="EnsemblMetazoa"/>
        </authorList>
    </citation>
    <scope>IDENTIFICATION</scope>
    <source>
        <strain evidence="9">EBRO</strain>
    </source>
</reference>
<feature type="domain" description="K Homology" evidence="8">
    <location>
        <begin position="720"/>
        <end position="789"/>
    </location>
</feature>
<dbReference type="Gene3D" id="3.30.1370.10">
    <property type="entry name" value="K Homology domain, type 1"/>
    <property type="match status" value="14"/>
</dbReference>
<protein>
    <recommendedName>
        <fullName evidence="8">K Homology domain-containing protein</fullName>
    </recommendedName>
</protein>
<proteinExistence type="predicted"/>
<reference evidence="10" key="1">
    <citation type="submission" date="2021-09" db="EMBL/GenBank/DDBJ databases">
        <authorList>
            <consortium name="Infravec"/>
            <person name="Campbell I L."/>
            <person name="Maslen G."/>
            <person name="Yates A."/>
        </authorList>
    </citation>
    <scope>NUCLEOTIDE SEQUENCE [LARGE SCALE GENOMIC DNA]</scope>
    <source>
        <strain evidence="10">Infravec2 EBRE</strain>
    </source>
</reference>
<feature type="domain" description="K Homology" evidence="8">
    <location>
        <begin position="868"/>
        <end position="1000"/>
    </location>
</feature>
<feature type="domain" description="K Homology" evidence="8">
    <location>
        <begin position="361"/>
        <end position="425"/>
    </location>
</feature>
<dbReference type="Pfam" id="PF24668">
    <property type="entry name" value="KH_Vigilin"/>
    <property type="match status" value="1"/>
</dbReference>
<dbReference type="InterPro" id="IPR057778">
    <property type="entry name" value="KH_Vigilin_N"/>
</dbReference>
<dbReference type="CDD" id="cd22407">
    <property type="entry name" value="KH-I_Vigilin_rpt3"/>
    <property type="match status" value="1"/>
</dbReference>
<accession>A0A182J902</accession>
<dbReference type="VEuPathDB" id="VectorBase:AATE013652"/>
<feature type="compositionally biased region" description="Polar residues" evidence="7">
    <location>
        <begin position="1294"/>
        <end position="1309"/>
    </location>
</feature>
<evidence type="ECO:0000256" key="5">
    <source>
        <dbReference type="PROSITE-ProRule" id="PRU00117"/>
    </source>
</evidence>
<keyword evidence="6" id="KW-0175">Coiled coil</keyword>
<organism evidence="9">
    <name type="scientific">Anopheles atroparvus</name>
    <name type="common">European mosquito</name>
    <dbReference type="NCBI Taxonomy" id="41427"/>
    <lineage>
        <taxon>Eukaryota</taxon>
        <taxon>Metazoa</taxon>
        <taxon>Ecdysozoa</taxon>
        <taxon>Arthropoda</taxon>
        <taxon>Hexapoda</taxon>
        <taxon>Insecta</taxon>
        <taxon>Pterygota</taxon>
        <taxon>Neoptera</taxon>
        <taxon>Endopterygota</taxon>
        <taxon>Diptera</taxon>
        <taxon>Nematocera</taxon>
        <taxon>Culicoidea</taxon>
        <taxon>Culicidae</taxon>
        <taxon>Anophelinae</taxon>
        <taxon>Anopheles</taxon>
    </lineage>
</organism>
<dbReference type="CDD" id="cd22417">
    <property type="entry name" value="KH-I_Vigilin_rpt14"/>
    <property type="match status" value="1"/>
</dbReference>
<keyword evidence="10" id="KW-1185">Reference proteome</keyword>
<feature type="coiled-coil region" evidence="6">
    <location>
        <begin position="623"/>
        <end position="650"/>
    </location>
</feature>
<feature type="domain" description="K Homology" evidence="8">
    <location>
        <begin position="292"/>
        <end position="360"/>
    </location>
</feature>
<feature type="domain" description="K Homology" evidence="8">
    <location>
        <begin position="500"/>
        <end position="569"/>
    </location>
</feature>
<dbReference type="PROSITE" id="PS50084">
    <property type="entry name" value="KH_TYPE_1"/>
    <property type="match status" value="13"/>
</dbReference>
<dbReference type="SMART" id="SM00322">
    <property type="entry name" value="KH"/>
    <property type="match status" value="14"/>
</dbReference>
<dbReference type="InterPro" id="IPR004088">
    <property type="entry name" value="KH_dom_type_1"/>
</dbReference>
<dbReference type="STRING" id="41427.A0A182J902"/>
<evidence type="ECO:0000256" key="4">
    <source>
        <dbReference type="ARBA" id="ARBA00022884"/>
    </source>
</evidence>
<dbReference type="GO" id="GO:0010468">
    <property type="term" value="P:regulation of gene expression"/>
    <property type="evidence" value="ECO:0007669"/>
    <property type="project" value="UniProtKB-ARBA"/>
</dbReference>
<feature type="domain" description="K Homology" evidence="8">
    <location>
        <begin position="1001"/>
        <end position="1067"/>
    </location>
</feature>
<keyword evidence="4 5" id="KW-0694">RNA-binding</keyword>
<keyword evidence="3" id="KW-0677">Repeat</keyword>
<evidence type="ECO:0000256" key="3">
    <source>
        <dbReference type="ARBA" id="ARBA00022737"/>
    </source>
</evidence>
<dbReference type="InterPro" id="IPR036612">
    <property type="entry name" value="KH_dom_type_1_sf"/>
</dbReference>
<dbReference type="GO" id="GO:0003729">
    <property type="term" value="F:mRNA binding"/>
    <property type="evidence" value="ECO:0007669"/>
    <property type="project" value="TreeGrafter"/>
</dbReference>
<dbReference type="CDD" id="cd02394">
    <property type="entry name" value="KH-I_Vigilin_rpt6"/>
    <property type="match status" value="1"/>
</dbReference>
<evidence type="ECO:0000256" key="2">
    <source>
        <dbReference type="ARBA" id="ARBA00022490"/>
    </source>
</evidence>
<dbReference type="Pfam" id="PF00013">
    <property type="entry name" value="KH_1"/>
    <property type="match status" value="14"/>
</dbReference>
<dbReference type="FunFam" id="3.30.1370.10:FF:000018">
    <property type="entry name" value="vigilin isoform X1"/>
    <property type="match status" value="1"/>
</dbReference>
<sequence>MEDTTTVMGGMEQPMMTGNATYENNVPVASSAPAPVATTPCYDDLFPALPESEPPRFNNALSPAAQSMRVGSSIVTQVFIVPSGERKYDSDKFGEGESLRTCQAIMKETNAHIEISSGKDQSLTFLVAGKLSEVMEARRKILVHFQTQASKTISIPREHHRWILGKKGDRLRELERSTATKINVPRINEESDAITILGTKEGIEKAEHEIRTMSDEQSRKALERFSVPKIYHPFVLGPNSENLQKMMEETGAKINVPPQSVQKDEIIITGEKEGVLAAKARIEAIYKEMEKKCTSVGVEVPRAQHKYVNGPRGSTIQEILKMTGVSVEMPPSDSPSETITLRGPQDKLGNALSVVYQKAHSIRTNVLECPHWIHKYIIGREGGRIKEFSVQHPNVHVEFSEDKIKIDGPPEQVEIASEELQKMVNDLTGRLTFAEMTVDPVHCKHIIGKAGANINRMKEEYEVQINIDEKDAKPIRIEGPAEGVAKAKQELLEKIAKWENEKEESIIIDHRLFKTIIGAKGESIREIREKHNQVQIVFPGPNDKSDIVKIRGMKEDVDRCHKYLTQYVKELQKNSCVMEVPIFKQFHKYIIGKGGANVKKIRDETQTKIDLPDEGDENEVILITGKKENVKEARDRIQKIQNEMANIVTEEIVIPAKHHISLIGPGGMLINSIMEECGGVSIKFPSLDSKSDKVVVRGPKEDVERAKQQLLELASEKELSSFSVQIRAKPQHHKFLIGKNGASIKKIRDKTGARVIFPGVNDQDNEAITIIGKKEHVEEAKVELEAIIKNIDNIVDDEIIVDPKYHKHFVSNRGKVLRRIEEECGGMSISFPRMDRDERSDRVALKGPKDCIEAAKLRILEIVGELESLVTIECYIPAQHHRIVMGRGGFKVQGITSEFGVNIKFPERGSGQHMAAVPMATIVDEWAVPTTENGGSGALPVEGDTSAGVAEPEVNGNGGEATPPATTVAEPVHRTSDLIRISGNKEKCEAARQALLALVPETEEISVPFDLHRSLIGQKGRDVKELMNAYDVHIEMSPQDKKLDIIKVTGTKTAIAEAKIAIAERIKKLEEDRKDRELRSFEIKVEVDPAFHQKIIGRRGVVINKIRANHGVQISFPKQDDPQNSIITISGYEEKALAARDEILGMVDSLSSVYKEEIRIDERVHRRFIGFRGKRLREIKEQFNVEVNFPRMEDPDKSLVVLSGTPDNVEACRDYLLNLEEEYLQDVTAAPSAPTTFSQLMEDSMSQQHQHTNKQGFVVSGAPWERKTPNTQSLEDFPDFGGLGGPGAAAGNADSSSQAPINSAWNAKH</sequence>
<feature type="domain" description="K Homology" evidence="8">
    <location>
        <begin position="430"/>
        <end position="496"/>
    </location>
</feature>
<dbReference type="EnsemblMetazoa" id="AATE013652-RA">
    <property type="protein sequence ID" value="AATE013652-PA.1"/>
    <property type="gene ID" value="AATE013652"/>
</dbReference>
<feature type="domain" description="K Homology" evidence="8">
    <location>
        <begin position="147"/>
        <end position="215"/>
    </location>
</feature>
<dbReference type="CDD" id="cd22406">
    <property type="entry name" value="KH-I_Vigilin_rpt2"/>
    <property type="match status" value="1"/>
</dbReference>
<feature type="region of interest" description="Disordered" evidence="7">
    <location>
        <begin position="1258"/>
        <end position="1309"/>
    </location>
</feature>
<evidence type="ECO:0000259" key="8">
    <source>
        <dbReference type="SMART" id="SM00322"/>
    </source>
</evidence>
<feature type="domain" description="K Homology" evidence="8">
    <location>
        <begin position="1152"/>
        <end position="1221"/>
    </location>
</feature>
<dbReference type="CDD" id="cd22410">
    <property type="entry name" value="KH-I_Vigilin_rpt7"/>
    <property type="match status" value="1"/>
</dbReference>
<evidence type="ECO:0000256" key="6">
    <source>
        <dbReference type="SAM" id="Coils"/>
    </source>
</evidence>
<keyword evidence="2" id="KW-0963">Cytoplasm</keyword>
<feature type="domain" description="K Homology" evidence="8">
    <location>
        <begin position="574"/>
        <end position="642"/>
    </location>
</feature>
<dbReference type="PANTHER" id="PTHR10627:SF31">
    <property type="entry name" value="DODECA-SATELLITE-BINDING PROTEIN 1, ISOFORM A"/>
    <property type="match status" value="1"/>
</dbReference>
<feature type="domain" description="K Homology" evidence="8">
    <location>
        <begin position="793"/>
        <end position="864"/>
    </location>
</feature>
<dbReference type="CDD" id="cd22413">
    <property type="entry name" value="KH-I_Vigilin_rpt10"/>
    <property type="match status" value="1"/>
</dbReference>
<evidence type="ECO:0000256" key="7">
    <source>
        <dbReference type="SAM" id="MobiDB-lite"/>
    </source>
</evidence>
<dbReference type="SUPFAM" id="SSF54791">
    <property type="entry name" value="Eukaryotic type KH-domain (KH-domain type I)"/>
    <property type="match status" value="13"/>
</dbReference>
<dbReference type="InterPro" id="IPR004087">
    <property type="entry name" value="KH_dom"/>
</dbReference>
<name>A0A182J902_ANOAO</name>
<feature type="coiled-coil region" evidence="6">
    <location>
        <begin position="481"/>
        <end position="508"/>
    </location>
</feature>
<feature type="domain" description="K Homology" evidence="8">
    <location>
        <begin position="646"/>
        <end position="715"/>
    </location>
</feature>
<feature type="domain" description="K Homology" evidence="8">
    <location>
        <begin position="219"/>
        <end position="287"/>
    </location>
</feature>
<dbReference type="OrthoDB" id="10027144at2759"/>
<dbReference type="CDD" id="cd22409">
    <property type="entry name" value="KH-I_Vigilin_rpt5"/>
    <property type="match status" value="1"/>
</dbReference>
<dbReference type="Proteomes" id="UP000075880">
    <property type="component" value="Unassembled WGS sequence"/>
</dbReference>
<evidence type="ECO:0000313" key="10">
    <source>
        <dbReference type="Proteomes" id="UP000075880"/>
    </source>
</evidence>